<feature type="region of interest" description="Disordered" evidence="1">
    <location>
        <begin position="122"/>
        <end position="150"/>
    </location>
</feature>
<organism evidence="2 3">
    <name type="scientific">Caerostris extrusa</name>
    <name type="common">Bark spider</name>
    <name type="synonym">Caerostris bankana</name>
    <dbReference type="NCBI Taxonomy" id="172846"/>
    <lineage>
        <taxon>Eukaryota</taxon>
        <taxon>Metazoa</taxon>
        <taxon>Ecdysozoa</taxon>
        <taxon>Arthropoda</taxon>
        <taxon>Chelicerata</taxon>
        <taxon>Arachnida</taxon>
        <taxon>Araneae</taxon>
        <taxon>Araneomorphae</taxon>
        <taxon>Entelegynae</taxon>
        <taxon>Araneoidea</taxon>
        <taxon>Araneidae</taxon>
        <taxon>Caerostris</taxon>
    </lineage>
</organism>
<name>A0AAV4T9D9_CAEEX</name>
<keyword evidence="3" id="KW-1185">Reference proteome</keyword>
<proteinExistence type="predicted"/>
<gene>
    <name evidence="2" type="ORF">CEXT_802151</name>
</gene>
<reference evidence="2 3" key="1">
    <citation type="submission" date="2021-06" db="EMBL/GenBank/DDBJ databases">
        <title>Caerostris extrusa draft genome.</title>
        <authorList>
            <person name="Kono N."/>
            <person name="Arakawa K."/>
        </authorList>
    </citation>
    <scope>NUCLEOTIDE SEQUENCE [LARGE SCALE GENOMIC DNA]</scope>
</reference>
<comment type="caution">
    <text evidence="2">The sequence shown here is derived from an EMBL/GenBank/DDBJ whole genome shotgun (WGS) entry which is preliminary data.</text>
</comment>
<protein>
    <recommendedName>
        <fullName evidence="4">Maturase K</fullName>
    </recommendedName>
</protein>
<evidence type="ECO:0000313" key="2">
    <source>
        <dbReference type="EMBL" id="GIY41829.1"/>
    </source>
</evidence>
<evidence type="ECO:0000313" key="3">
    <source>
        <dbReference type="Proteomes" id="UP001054945"/>
    </source>
</evidence>
<sequence length="150" mass="17357">MTHLDQSGINLIQYLFYLEQSGIDLIQFFSSGSNRKRYHSISFHVDQSGIDRIQSIFFWIKPESISSNICSFGTIRNRSCPRSIRNRSHPISSHLEQSGIDLIQYLSFRKFLFMKQWNRSHPTGSNRNRSHLISFPSGSISANTNQRGLM</sequence>
<evidence type="ECO:0000256" key="1">
    <source>
        <dbReference type="SAM" id="MobiDB-lite"/>
    </source>
</evidence>
<dbReference type="Proteomes" id="UP001054945">
    <property type="component" value="Unassembled WGS sequence"/>
</dbReference>
<accession>A0AAV4T9D9</accession>
<dbReference type="AlphaFoldDB" id="A0AAV4T9D9"/>
<evidence type="ECO:0008006" key="4">
    <source>
        <dbReference type="Google" id="ProtNLM"/>
    </source>
</evidence>
<feature type="compositionally biased region" description="Polar residues" evidence="1">
    <location>
        <begin position="136"/>
        <end position="150"/>
    </location>
</feature>
<dbReference type="EMBL" id="BPLR01010764">
    <property type="protein sequence ID" value="GIY41829.1"/>
    <property type="molecule type" value="Genomic_DNA"/>
</dbReference>